<keyword evidence="2" id="KW-1185">Reference proteome</keyword>
<proteinExistence type="predicted"/>
<dbReference type="OrthoDB" id="3725224at2"/>
<evidence type="ECO:0000313" key="1">
    <source>
        <dbReference type="EMBL" id="ACV09068.1"/>
    </source>
</evidence>
<gene>
    <name evidence="1" type="ordered locus">Jden_1415</name>
</gene>
<evidence type="ECO:0008006" key="3">
    <source>
        <dbReference type="Google" id="ProtNLM"/>
    </source>
</evidence>
<dbReference type="AlphaFoldDB" id="C7R4L1"/>
<sequence length="202" mass="21701">MHHPTSSPHESLNQDIQRSGYYPQLVFSVLDVALGGEEVRSHLVHVETTFAHAEIKRHVTVLVLTDSRLILAHVDDHLEEHTPDGPVHARAAATTESVALSAITSVVLTHSVNAPEKHQPGDTPLELTLAIGWGAVSRIDMEPVVCPDPNCEADHGYNGSITSDDVMIRVSAQAEGAEAVHKATVFASALSRATATHTQRTP</sequence>
<dbReference type="RefSeq" id="WP_015771696.1">
    <property type="nucleotide sequence ID" value="NC_013174.1"/>
</dbReference>
<protein>
    <recommendedName>
        <fullName evidence="3">Phosphodiesterase</fullName>
    </recommendedName>
</protein>
<accession>C7R4L1</accession>
<dbReference type="HOGENOM" id="CLU_085268_0_0_11"/>
<dbReference type="InterPro" id="IPR046040">
    <property type="entry name" value="DUF5998"/>
</dbReference>
<dbReference type="EMBL" id="CP001706">
    <property type="protein sequence ID" value="ACV09068.1"/>
    <property type="molecule type" value="Genomic_DNA"/>
</dbReference>
<reference evidence="1 2" key="1">
    <citation type="journal article" date="2009" name="Stand. Genomic Sci.">
        <title>Complete genome sequence of Jonesia denitrificans type strain (Prevot 55134).</title>
        <authorList>
            <person name="Pukall R."/>
            <person name="Gehrich-Schroter G."/>
            <person name="Lapidus A."/>
            <person name="Nolan M."/>
            <person name="Glavina Del Rio T."/>
            <person name="Lucas S."/>
            <person name="Chen F."/>
            <person name="Tice H."/>
            <person name="Pitluck S."/>
            <person name="Cheng J.F."/>
            <person name="Copeland A."/>
            <person name="Saunders E."/>
            <person name="Brettin T."/>
            <person name="Detter J.C."/>
            <person name="Bruce D."/>
            <person name="Goodwin L."/>
            <person name="Pati A."/>
            <person name="Ivanova N."/>
            <person name="Mavromatis K."/>
            <person name="Ovchinnikova G."/>
            <person name="Chen A."/>
            <person name="Palaniappan K."/>
            <person name="Land M."/>
            <person name="Hauser L."/>
            <person name="Chang Y.J."/>
            <person name="Jeffries C.D."/>
            <person name="Chain P."/>
            <person name="Goker M."/>
            <person name="Bristow J."/>
            <person name="Eisen J.A."/>
            <person name="Markowitz V."/>
            <person name="Hugenholtz P."/>
            <person name="Kyrpides N.C."/>
            <person name="Klenk H.P."/>
            <person name="Han C."/>
        </authorList>
    </citation>
    <scope>NUCLEOTIDE SEQUENCE [LARGE SCALE GENOMIC DNA]</scope>
    <source>
        <strain evidence="2">ATCC 14870 / DSM 20603 / BCRC 15368 / CIP 55.134 / JCM 11481 / NBRC 15587 / NCTC 10816 / Prevot 55134</strain>
    </source>
</reference>
<name>C7R4L1_JONDD</name>
<dbReference type="STRING" id="471856.Jden_1415"/>
<dbReference type="eggNOG" id="ENOG502ZVAX">
    <property type="taxonomic scope" value="Bacteria"/>
</dbReference>
<dbReference type="Pfam" id="PF19461">
    <property type="entry name" value="DUF5998"/>
    <property type="match status" value="1"/>
</dbReference>
<organism evidence="1 2">
    <name type="scientific">Jonesia denitrificans (strain ATCC 14870 / DSM 20603 / BCRC 15368 / CIP 55.134 / JCM 11481 / NBRC 15587 / NCTC 10816 / Prevot 55134)</name>
    <name type="common">Listeria denitrificans</name>
    <dbReference type="NCBI Taxonomy" id="471856"/>
    <lineage>
        <taxon>Bacteria</taxon>
        <taxon>Bacillati</taxon>
        <taxon>Actinomycetota</taxon>
        <taxon>Actinomycetes</taxon>
        <taxon>Micrococcales</taxon>
        <taxon>Jonesiaceae</taxon>
        <taxon>Jonesia</taxon>
    </lineage>
</organism>
<evidence type="ECO:0000313" key="2">
    <source>
        <dbReference type="Proteomes" id="UP000000628"/>
    </source>
</evidence>
<dbReference type="KEGG" id="jde:Jden_1415"/>
<dbReference type="Proteomes" id="UP000000628">
    <property type="component" value="Chromosome"/>
</dbReference>